<proteinExistence type="predicted"/>
<name>A0A5P0YPA1_9ACTN</name>
<dbReference type="Proteomes" id="UP000517765">
    <property type="component" value="Unassembled WGS sequence"/>
</dbReference>
<organism evidence="3 4">
    <name type="scientific">Streptomyces alkaliterrae</name>
    <dbReference type="NCBI Taxonomy" id="2213162"/>
    <lineage>
        <taxon>Bacteria</taxon>
        <taxon>Bacillati</taxon>
        <taxon>Actinomycetota</taxon>
        <taxon>Actinomycetes</taxon>
        <taxon>Kitasatosporales</taxon>
        <taxon>Streptomycetaceae</taxon>
        <taxon>Streptomyces</taxon>
    </lineage>
</organism>
<keyword evidence="4" id="KW-1185">Reference proteome</keyword>
<reference evidence="2" key="3">
    <citation type="journal article" name="Syst. Appl. Microbiol.">
        <title>Streptomyces alkaliterrae sp. nov., isolated from an alkaline soil, and emended descriptions of Streptomyces alkaliphilus, Streptomyces calidiresistens and Streptomyces durbertensis.</title>
        <authorList>
            <person name="Swiecimska M."/>
            <person name="Golinska P."/>
            <person name="Nouioui I."/>
            <person name="Wypij M."/>
            <person name="Rai M."/>
            <person name="Sangal V."/>
            <person name="Goodfellow M."/>
        </authorList>
    </citation>
    <scope>NUCLEOTIDE SEQUENCE</scope>
    <source>
        <strain evidence="2">OF8</strain>
    </source>
</reference>
<accession>A0A5P0YPA1</accession>
<dbReference type="Proteomes" id="UP000320857">
    <property type="component" value="Unassembled WGS sequence"/>
</dbReference>
<evidence type="ECO:0000313" key="5">
    <source>
        <dbReference type="Proteomes" id="UP000517765"/>
    </source>
</evidence>
<dbReference type="AlphaFoldDB" id="A0A5P0YPA1"/>
<feature type="domain" description="AbiJ-NTD3" evidence="1">
    <location>
        <begin position="97"/>
        <end position="262"/>
    </location>
</feature>
<evidence type="ECO:0000313" key="3">
    <source>
        <dbReference type="EMBL" id="MQS02078.1"/>
    </source>
</evidence>
<dbReference type="EMBL" id="JABJXA010000083">
    <property type="protein sequence ID" value="MBB1260180.1"/>
    <property type="molecule type" value="Genomic_DNA"/>
</dbReference>
<evidence type="ECO:0000259" key="1">
    <source>
        <dbReference type="Pfam" id="PF18860"/>
    </source>
</evidence>
<dbReference type="Pfam" id="PF18860">
    <property type="entry name" value="AbiJ_NTD3"/>
    <property type="match status" value="1"/>
</dbReference>
<evidence type="ECO:0000313" key="4">
    <source>
        <dbReference type="Proteomes" id="UP000320857"/>
    </source>
</evidence>
<comment type="caution">
    <text evidence="3">The sequence shown here is derived from an EMBL/GenBank/DDBJ whole genome shotgun (WGS) entry which is preliminary data.</text>
</comment>
<dbReference type="InterPro" id="IPR041427">
    <property type="entry name" value="AbiJ-NTD3"/>
</dbReference>
<gene>
    <name evidence="3" type="ORF">FNX44_009370</name>
    <name evidence="2" type="ORF">H3147_15250</name>
</gene>
<protein>
    <recommendedName>
        <fullName evidence="1">AbiJ-NTD3 domain-containing protein</fullName>
    </recommendedName>
</protein>
<evidence type="ECO:0000313" key="2">
    <source>
        <dbReference type="EMBL" id="MBB1260180.1"/>
    </source>
</evidence>
<dbReference type="EMBL" id="VJYK02000071">
    <property type="protein sequence ID" value="MQS02078.1"/>
    <property type="molecule type" value="Genomic_DNA"/>
</dbReference>
<reference evidence="3 4" key="1">
    <citation type="submission" date="2019-10" db="EMBL/GenBank/DDBJ databases">
        <title>Streptomyces sp. nov., a novel actinobacterium isolated from alkaline environment.</title>
        <authorList>
            <person name="Golinska P."/>
        </authorList>
    </citation>
    <scope>NUCLEOTIDE SEQUENCE [LARGE SCALE GENOMIC DNA]</scope>
    <source>
        <strain evidence="3 4">OF1</strain>
    </source>
</reference>
<sequence length="463" mass="52484">MADGRDRSILRQVVSDVVARLSGNSHARLNAAFAELGMPAVPEEGTKGERVKRSFAQVPDTDLPLVANRVLATGQGSPQQRFRIEDVLWAESSPPEIPIRIRRELARSLDLAAMTPNQPRFMAMLSRFWVLGEELSPLIDAFFGSPGPSLRRDIEKHVFRNPGDWTAETLLENLGAFEAGDARFARFLEAMVSADVLLDESAQRLLVDAINEHVRSAAVELRETGTEGGYPRFTLVSTRLAGNRKPKNIIFASLTKPDIRLNAMDNDIEIVGDTDNQLVYDRPTPDHGLRWRDLQAWWQDTRNIPNEAEAKTSLYKRLHRCLPDTSPGQQNLFGAYHHVLGDRAYDLPALLPEVWLHWDHQTVRARGPQALLRSRMDFLLLLPHQQRIVLEVDGSQHYTRDRGQRPDTAKYAEMMAADRDLKLRGYEVFRFGHDELEDARDAQVLMERFLPALFQRFDAEAGS</sequence>
<dbReference type="RefSeq" id="WP_143647544.1">
    <property type="nucleotide sequence ID" value="NZ_JABJXA010000083.1"/>
</dbReference>
<reference evidence="5" key="2">
    <citation type="submission" date="2020-05" db="EMBL/GenBank/DDBJ databases">
        <title>Classification of alakaliphilic streptomycetes isolated from an alkaline soil next to Lonar Crater, India and a proposal for the recognition of Streptomyces alkaliterrae sp. nov.</title>
        <authorList>
            <person name="Golinska P."/>
        </authorList>
    </citation>
    <scope>NUCLEOTIDE SEQUENCE [LARGE SCALE GENOMIC DNA]</scope>
    <source>
        <strain evidence="5">OF8</strain>
    </source>
</reference>
<dbReference type="OrthoDB" id="7061676at2"/>